<keyword evidence="4 7" id="KW-0418">Kinase</keyword>
<dbReference type="SUPFAM" id="SSF52540">
    <property type="entry name" value="P-loop containing nucleoside triphosphate hydrolases"/>
    <property type="match status" value="1"/>
</dbReference>
<comment type="similarity">
    <text evidence="7">Belongs to the shikimate kinase family.</text>
</comment>
<evidence type="ECO:0000256" key="3">
    <source>
        <dbReference type="ARBA" id="ARBA00022741"/>
    </source>
</evidence>
<accession>A0ABP8N8T2</accession>
<dbReference type="InterPro" id="IPR027417">
    <property type="entry name" value="P-loop_NTPase"/>
</dbReference>
<comment type="function">
    <text evidence="7">Catalyzes the specific phosphorylation of the 3-hydroxyl group of shikimic acid using ATP as a cosubstrate.</text>
</comment>
<evidence type="ECO:0000256" key="5">
    <source>
        <dbReference type="ARBA" id="ARBA00022840"/>
    </source>
</evidence>
<dbReference type="PANTHER" id="PTHR21087:SF16">
    <property type="entry name" value="SHIKIMATE KINASE 1, CHLOROPLASTIC"/>
    <property type="match status" value="1"/>
</dbReference>
<feature type="binding site" evidence="7">
    <location>
        <position position="132"/>
    </location>
    <ligand>
        <name>substrate</name>
    </ligand>
</feature>
<name>A0ABP8N8T2_9BACT</name>
<evidence type="ECO:0000256" key="4">
    <source>
        <dbReference type="ARBA" id="ARBA00022777"/>
    </source>
</evidence>
<comment type="subcellular location">
    <subcellularLocation>
        <location evidence="7">Cytoplasm</location>
    </subcellularLocation>
</comment>
<dbReference type="GO" id="GO:0016301">
    <property type="term" value="F:kinase activity"/>
    <property type="evidence" value="ECO:0007669"/>
    <property type="project" value="UniProtKB-KW"/>
</dbReference>
<dbReference type="HAMAP" id="MF_00109">
    <property type="entry name" value="Shikimate_kinase"/>
    <property type="match status" value="1"/>
</dbReference>
<dbReference type="InterPro" id="IPR031322">
    <property type="entry name" value="Shikimate/glucono_kinase"/>
</dbReference>
<comment type="caution">
    <text evidence="7">Lacks conserved residue(s) required for the propagation of feature annotation.</text>
</comment>
<organism evidence="8 9">
    <name type="scientific">Nemorincola caseinilytica</name>
    <dbReference type="NCBI Taxonomy" id="2054315"/>
    <lineage>
        <taxon>Bacteria</taxon>
        <taxon>Pseudomonadati</taxon>
        <taxon>Bacteroidota</taxon>
        <taxon>Chitinophagia</taxon>
        <taxon>Chitinophagales</taxon>
        <taxon>Chitinophagaceae</taxon>
        <taxon>Nemorincola</taxon>
    </lineage>
</organism>
<comment type="catalytic activity">
    <reaction evidence="7">
        <text>shikimate + ATP = 3-phosphoshikimate + ADP + H(+)</text>
        <dbReference type="Rhea" id="RHEA:13121"/>
        <dbReference type="ChEBI" id="CHEBI:15378"/>
        <dbReference type="ChEBI" id="CHEBI:30616"/>
        <dbReference type="ChEBI" id="CHEBI:36208"/>
        <dbReference type="ChEBI" id="CHEBI:145989"/>
        <dbReference type="ChEBI" id="CHEBI:456216"/>
        <dbReference type="EC" id="2.7.1.71"/>
    </reaction>
</comment>
<keyword evidence="2 7" id="KW-0808">Transferase</keyword>
<keyword evidence="6 7" id="KW-0057">Aromatic amino acid biosynthesis</keyword>
<evidence type="ECO:0000256" key="6">
    <source>
        <dbReference type="ARBA" id="ARBA00023141"/>
    </source>
</evidence>
<comment type="caution">
    <text evidence="8">The sequence shown here is derived from an EMBL/GenBank/DDBJ whole genome shotgun (WGS) entry which is preliminary data.</text>
</comment>
<keyword evidence="1 7" id="KW-0028">Amino-acid biosynthesis</keyword>
<keyword evidence="7" id="KW-0963">Cytoplasm</keyword>
<evidence type="ECO:0000256" key="2">
    <source>
        <dbReference type="ARBA" id="ARBA00022679"/>
    </source>
</evidence>
<feature type="binding site" evidence="7">
    <location>
        <position position="7"/>
    </location>
    <ligand>
        <name>Mg(2+)</name>
        <dbReference type="ChEBI" id="CHEBI:18420"/>
    </ligand>
</feature>
<evidence type="ECO:0000256" key="1">
    <source>
        <dbReference type="ARBA" id="ARBA00022605"/>
    </source>
</evidence>
<feature type="binding site" evidence="7">
    <location>
        <position position="73"/>
    </location>
    <ligand>
        <name>substrate</name>
    </ligand>
</feature>
<feature type="binding site" evidence="7">
    <location>
        <position position="25"/>
    </location>
    <ligand>
        <name>substrate</name>
    </ligand>
</feature>
<dbReference type="Pfam" id="PF01202">
    <property type="entry name" value="SKI"/>
    <property type="match status" value="1"/>
</dbReference>
<proteinExistence type="inferred from homology"/>
<dbReference type="Gene3D" id="3.40.50.300">
    <property type="entry name" value="P-loop containing nucleotide triphosphate hydrolases"/>
    <property type="match status" value="1"/>
</dbReference>
<feature type="binding site" evidence="7">
    <location>
        <begin position="3"/>
        <end position="8"/>
    </location>
    <ligand>
        <name>ATP</name>
        <dbReference type="ChEBI" id="CHEBI:30616"/>
    </ligand>
</feature>
<dbReference type="InterPro" id="IPR000623">
    <property type="entry name" value="Shikimate_kinase/TSH1"/>
</dbReference>
<evidence type="ECO:0000313" key="9">
    <source>
        <dbReference type="Proteomes" id="UP001500067"/>
    </source>
</evidence>
<keyword evidence="5 7" id="KW-0067">ATP-binding</keyword>
<reference evidence="9" key="1">
    <citation type="journal article" date="2019" name="Int. J. Syst. Evol. Microbiol.">
        <title>The Global Catalogue of Microorganisms (GCM) 10K type strain sequencing project: providing services to taxonomists for standard genome sequencing and annotation.</title>
        <authorList>
            <consortium name="The Broad Institute Genomics Platform"/>
            <consortium name="The Broad Institute Genome Sequencing Center for Infectious Disease"/>
            <person name="Wu L."/>
            <person name="Ma J."/>
        </authorList>
    </citation>
    <scope>NUCLEOTIDE SEQUENCE [LARGE SCALE GENOMIC DNA]</scope>
    <source>
        <strain evidence="9">JCM 32105</strain>
    </source>
</reference>
<comment type="pathway">
    <text evidence="7">Metabolic intermediate biosynthesis; chorismate biosynthesis; chorismate from D-erythrose 4-phosphate and phosphoenolpyruvate: step 5/7.</text>
</comment>
<keyword evidence="7" id="KW-0479">Metal-binding</keyword>
<dbReference type="Proteomes" id="UP001500067">
    <property type="component" value="Unassembled WGS sequence"/>
</dbReference>
<dbReference type="EMBL" id="BAABFA010000005">
    <property type="protein sequence ID" value="GAA4461767.1"/>
    <property type="molecule type" value="Genomic_DNA"/>
</dbReference>
<keyword evidence="3 7" id="KW-0547">Nucleotide-binding</keyword>
<evidence type="ECO:0000313" key="8">
    <source>
        <dbReference type="EMBL" id="GAA4461767.1"/>
    </source>
</evidence>
<dbReference type="PRINTS" id="PR01100">
    <property type="entry name" value="SHIKIMTKNASE"/>
</dbReference>
<sequence>MPGAGKTYWGRRIAAHYGLPFIDLDEYISSNEGKSVAQLIQEVSEETFRDLENKYLIRLIGSTDNRVVIACGGGTPCFSGNMRTMKMAGIVVYLEADLEYLYSNVQRDGDIRPLLGKTTSVRYQMERLLQLRRPYYEQAHYILQAKDISLTTFDEILGNV</sequence>
<gene>
    <name evidence="7" type="primary">aroK</name>
    <name evidence="8" type="ORF">GCM10023093_07040</name>
</gene>
<dbReference type="PANTHER" id="PTHR21087">
    <property type="entry name" value="SHIKIMATE KINASE"/>
    <property type="match status" value="1"/>
</dbReference>
<keyword evidence="9" id="KW-1185">Reference proteome</keyword>
<keyword evidence="7" id="KW-0460">Magnesium</keyword>
<comment type="subunit">
    <text evidence="7">Monomer.</text>
</comment>
<evidence type="ECO:0000256" key="7">
    <source>
        <dbReference type="HAMAP-Rule" id="MF_00109"/>
    </source>
</evidence>
<comment type="cofactor">
    <cofactor evidence="7">
        <name>Mg(2+)</name>
        <dbReference type="ChEBI" id="CHEBI:18420"/>
    </cofactor>
    <text evidence="7">Binds 1 Mg(2+) ion per subunit.</text>
</comment>
<dbReference type="EC" id="2.7.1.71" evidence="7"/>
<feature type="binding site" evidence="7">
    <location>
        <position position="49"/>
    </location>
    <ligand>
        <name>substrate</name>
    </ligand>
</feature>
<feature type="binding site" evidence="7">
    <location>
        <position position="112"/>
    </location>
    <ligand>
        <name>ATP</name>
        <dbReference type="ChEBI" id="CHEBI:30616"/>
    </ligand>
</feature>
<protein>
    <recommendedName>
        <fullName evidence="7">Shikimate kinase</fullName>
        <shortName evidence="7">SK</shortName>
        <ecNumber evidence="7">2.7.1.71</ecNumber>
    </recommendedName>
</protein>
<dbReference type="CDD" id="cd00464">
    <property type="entry name" value="SK"/>
    <property type="match status" value="1"/>
</dbReference>